<gene>
    <name evidence="2" type="ORF">ABFE88_15515</name>
</gene>
<dbReference type="InterPro" id="IPR000182">
    <property type="entry name" value="GNAT_dom"/>
</dbReference>
<dbReference type="CDD" id="cd04301">
    <property type="entry name" value="NAT_SF"/>
    <property type="match status" value="1"/>
</dbReference>
<dbReference type="InterPro" id="IPR016181">
    <property type="entry name" value="Acyl_CoA_acyltransferase"/>
</dbReference>
<evidence type="ECO:0000259" key="1">
    <source>
        <dbReference type="PROSITE" id="PS51186"/>
    </source>
</evidence>
<name>A0ABV0DJD4_9PSED</name>
<reference evidence="2 3" key="1">
    <citation type="submission" date="2024-05" db="EMBL/GenBank/DDBJ databases">
        <title>Sequence of Lycoming College course isolates.</title>
        <authorList>
            <person name="Reigle C.A."/>
            <person name="Newman J.D."/>
        </authorList>
    </citation>
    <scope>NUCLEOTIDE SEQUENCE [LARGE SCALE GENOMIC DNA]</scope>
    <source>
        <strain evidence="2 3">CAR-09</strain>
    </source>
</reference>
<dbReference type="SUPFAM" id="SSF55729">
    <property type="entry name" value="Acyl-CoA N-acyltransferases (Nat)"/>
    <property type="match status" value="1"/>
</dbReference>
<protein>
    <submittedName>
        <fullName evidence="2">GNAT family N-acetyltransferase</fullName>
    </submittedName>
</protein>
<dbReference type="EMBL" id="JBDLYL010000015">
    <property type="protein sequence ID" value="MEN8641057.1"/>
    <property type="molecule type" value="Genomic_DNA"/>
</dbReference>
<evidence type="ECO:0000313" key="2">
    <source>
        <dbReference type="EMBL" id="MEN8641057.1"/>
    </source>
</evidence>
<dbReference type="Gene3D" id="3.40.630.30">
    <property type="match status" value="1"/>
</dbReference>
<keyword evidence="3" id="KW-1185">Reference proteome</keyword>
<dbReference type="Proteomes" id="UP001424532">
    <property type="component" value="Unassembled WGS sequence"/>
</dbReference>
<proteinExistence type="predicted"/>
<dbReference type="PROSITE" id="PS51186">
    <property type="entry name" value="GNAT"/>
    <property type="match status" value="1"/>
</dbReference>
<sequence length="183" mass="20796">MNTQQTEQPGACEHWVEKLDDGTPVLIRPLREEDHDRDRRFLSSLTYEARRLRCIAGIHSVMPSLDHPQGMPVEHHQRMAYVALAHVDGCLQQIGVSRYAGVAGSPRCECAVAVREDWQRRGLGKRLLLHLIEAARRNGYEWMISRDLANNYAMHRLTKAQGFTSGYLGGDVSEILHELDLRA</sequence>
<comment type="caution">
    <text evidence="2">The sequence shown here is derived from an EMBL/GenBank/DDBJ whole genome shotgun (WGS) entry which is preliminary data.</text>
</comment>
<organism evidence="2 3">
    <name type="scientific">Pseudomonas sichuanensis</name>
    <dbReference type="NCBI Taxonomy" id="2213015"/>
    <lineage>
        <taxon>Bacteria</taxon>
        <taxon>Pseudomonadati</taxon>
        <taxon>Pseudomonadota</taxon>
        <taxon>Gammaproteobacteria</taxon>
        <taxon>Pseudomonadales</taxon>
        <taxon>Pseudomonadaceae</taxon>
        <taxon>Pseudomonas</taxon>
    </lineage>
</organism>
<dbReference type="Pfam" id="PF00583">
    <property type="entry name" value="Acetyltransf_1"/>
    <property type="match status" value="1"/>
</dbReference>
<feature type="domain" description="N-acetyltransferase" evidence="1">
    <location>
        <begin position="25"/>
        <end position="182"/>
    </location>
</feature>
<evidence type="ECO:0000313" key="3">
    <source>
        <dbReference type="Proteomes" id="UP001424532"/>
    </source>
</evidence>
<accession>A0ABV0DJD4</accession>
<dbReference type="RefSeq" id="WP_347150499.1">
    <property type="nucleotide sequence ID" value="NZ_JBDLYL010000015.1"/>
</dbReference>